<evidence type="ECO:0008006" key="12">
    <source>
        <dbReference type="Google" id="ProtNLM"/>
    </source>
</evidence>
<keyword evidence="4" id="KW-0479">Metal-binding</keyword>
<dbReference type="Pfam" id="PF13186">
    <property type="entry name" value="SPASM"/>
    <property type="match status" value="1"/>
</dbReference>
<protein>
    <recommendedName>
        <fullName evidence="12">Anaerobic sulfatase maturase</fullName>
    </recommendedName>
</protein>
<dbReference type="AlphaFoldDB" id="A0A2H0R0P6"/>
<dbReference type="GO" id="GO:0051539">
    <property type="term" value="F:4 iron, 4 sulfur cluster binding"/>
    <property type="evidence" value="ECO:0007669"/>
    <property type="project" value="UniProtKB-KW"/>
</dbReference>
<evidence type="ECO:0000259" key="8">
    <source>
        <dbReference type="Pfam" id="PF04055"/>
    </source>
</evidence>
<dbReference type="SFLD" id="SFLDG01067">
    <property type="entry name" value="SPASM/twitch_domain_containing"/>
    <property type="match status" value="2"/>
</dbReference>
<keyword evidence="2" id="KW-0004">4Fe-4S</keyword>
<evidence type="ECO:0000256" key="6">
    <source>
        <dbReference type="ARBA" id="ARBA00023014"/>
    </source>
</evidence>
<dbReference type="InterPro" id="IPR023885">
    <property type="entry name" value="4Fe4S-binding_SPASM_dom"/>
</dbReference>
<dbReference type="InterPro" id="IPR058240">
    <property type="entry name" value="rSAM_sf"/>
</dbReference>
<sequence length="355" mass="40715">MTAIIKSVGNFCNLRCVYCFYSHLDQASFQKMEHGLLKKLIKDMGEVGIAKVTAIWHGGEPLLAGLDFYKLAIAEQKLYPDVQFENRLQTNATFLDERWVSFFKDNNFGIGVSLDGTKRIQDLQRPDRQGHSTFDKVVKNLELMQKLGLKFGLIQTITSKGLGFIRESQEFFYHTLGLRSWKINFVDESSCLINVVDDPTITISENNLLQAYDELIDFWMSTNDPSLEIEEIDQFVAAFLGRRPSSCNFSGSCGNYFCVDYNGLVYPCDRICFDDQHLLGDLREKSLLEIMTGDKAEKFRLKVRNVHPDCISCKWRPFCNNGCTAMHNKTGKYRHCEVRKKVFERICSMTASSQK</sequence>
<feature type="domain" description="Radical SAM core" evidence="8">
    <location>
        <begin position="8"/>
        <end position="151"/>
    </location>
</feature>
<dbReference type="InterPro" id="IPR000385">
    <property type="entry name" value="MoaA_NifB_PqqE_Fe-S-bd_CS"/>
</dbReference>
<dbReference type="SFLD" id="SFLDG01386">
    <property type="entry name" value="main_SPASM_domain-containing"/>
    <property type="match status" value="2"/>
</dbReference>
<evidence type="ECO:0000256" key="7">
    <source>
        <dbReference type="ARBA" id="ARBA00023601"/>
    </source>
</evidence>
<dbReference type="PANTHER" id="PTHR43273:SF3">
    <property type="entry name" value="ANAEROBIC SULFATASE-MATURATING ENZYME HOMOLOG ASLB-RELATED"/>
    <property type="match status" value="1"/>
</dbReference>
<dbReference type="InterPro" id="IPR023867">
    <property type="entry name" value="Sulphatase_maturase_rSAM"/>
</dbReference>
<dbReference type="Pfam" id="PF04055">
    <property type="entry name" value="Radical_SAM"/>
    <property type="match status" value="1"/>
</dbReference>
<organism evidence="10 11">
    <name type="scientific">Candidatus Zambryskibacteria bacterium CG10_big_fil_rev_8_21_14_0_10_34_34</name>
    <dbReference type="NCBI Taxonomy" id="1975114"/>
    <lineage>
        <taxon>Bacteria</taxon>
        <taxon>Candidatus Zambryskiibacteriota</taxon>
    </lineage>
</organism>
<keyword evidence="6" id="KW-0411">Iron-sulfur</keyword>
<gene>
    <name evidence="10" type="ORF">COV33_01900</name>
</gene>
<dbReference type="InterPro" id="IPR013785">
    <property type="entry name" value="Aldolase_TIM"/>
</dbReference>
<dbReference type="SFLD" id="SFLDS00029">
    <property type="entry name" value="Radical_SAM"/>
    <property type="match status" value="2"/>
</dbReference>
<evidence type="ECO:0000256" key="3">
    <source>
        <dbReference type="ARBA" id="ARBA00022691"/>
    </source>
</evidence>
<dbReference type="Gene3D" id="3.20.20.70">
    <property type="entry name" value="Aldolase class I"/>
    <property type="match status" value="1"/>
</dbReference>
<evidence type="ECO:0000256" key="5">
    <source>
        <dbReference type="ARBA" id="ARBA00023004"/>
    </source>
</evidence>
<dbReference type="CDD" id="cd01335">
    <property type="entry name" value="Radical_SAM"/>
    <property type="match status" value="1"/>
</dbReference>
<keyword evidence="5" id="KW-0408">Iron</keyword>
<evidence type="ECO:0000256" key="4">
    <source>
        <dbReference type="ARBA" id="ARBA00022723"/>
    </source>
</evidence>
<dbReference type="GO" id="GO:0046872">
    <property type="term" value="F:metal ion binding"/>
    <property type="evidence" value="ECO:0007669"/>
    <property type="project" value="UniProtKB-KW"/>
</dbReference>
<evidence type="ECO:0000256" key="2">
    <source>
        <dbReference type="ARBA" id="ARBA00022485"/>
    </source>
</evidence>
<comment type="cofactor">
    <cofactor evidence="1">
        <name>[4Fe-4S] cluster</name>
        <dbReference type="ChEBI" id="CHEBI:49883"/>
    </cofactor>
</comment>
<evidence type="ECO:0000313" key="10">
    <source>
        <dbReference type="EMBL" id="PIR40077.1"/>
    </source>
</evidence>
<comment type="caution">
    <text evidence="10">The sequence shown here is derived from an EMBL/GenBank/DDBJ whole genome shotgun (WGS) entry which is preliminary data.</text>
</comment>
<dbReference type="SFLD" id="SFLDG01072">
    <property type="entry name" value="dehydrogenase_like"/>
    <property type="match status" value="1"/>
</dbReference>
<dbReference type="GO" id="GO:0016491">
    <property type="term" value="F:oxidoreductase activity"/>
    <property type="evidence" value="ECO:0007669"/>
    <property type="project" value="InterPro"/>
</dbReference>
<comment type="similarity">
    <text evidence="7">Belongs to the radical SAM superfamily. Anaerobic sulfatase-maturating enzyme family.</text>
</comment>
<dbReference type="PANTHER" id="PTHR43273">
    <property type="entry name" value="ANAEROBIC SULFATASE-MATURATING ENZYME HOMOLOG ASLB-RELATED"/>
    <property type="match status" value="1"/>
</dbReference>
<feature type="domain" description="4Fe4S-binding SPASM" evidence="9">
    <location>
        <begin position="254"/>
        <end position="314"/>
    </location>
</feature>
<proteinExistence type="inferred from homology"/>
<evidence type="ECO:0000256" key="1">
    <source>
        <dbReference type="ARBA" id="ARBA00001966"/>
    </source>
</evidence>
<accession>A0A2H0R0P6</accession>
<dbReference type="Proteomes" id="UP000230828">
    <property type="component" value="Unassembled WGS sequence"/>
</dbReference>
<dbReference type="NCBIfam" id="TIGR04085">
    <property type="entry name" value="rSAM_more_4Fe4S"/>
    <property type="match status" value="1"/>
</dbReference>
<name>A0A2H0R0P6_9BACT</name>
<dbReference type="EMBL" id="PCXM01000031">
    <property type="protein sequence ID" value="PIR40077.1"/>
    <property type="molecule type" value="Genomic_DNA"/>
</dbReference>
<evidence type="ECO:0000259" key="9">
    <source>
        <dbReference type="Pfam" id="PF13186"/>
    </source>
</evidence>
<dbReference type="SFLD" id="SFLDG01384">
    <property type="entry name" value="thioether_bond_formation_requi"/>
    <property type="match status" value="1"/>
</dbReference>
<dbReference type="PROSITE" id="PS01305">
    <property type="entry name" value="MOAA_NIFB_PQQE"/>
    <property type="match status" value="1"/>
</dbReference>
<reference evidence="10 11" key="1">
    <citation type="submission" date="2017-09" db="EMBL/GenBank/DDBJ databases">
        <title>Depth-based differentiation of microbial function through sediment-hosted aquifers and enrichment of novel symbionts in the deep terrestrial subsurface.</title>
        <authorList>
            <person name="Probst A.J."/>
            <person name="Ladd B."/>
            <person name="Jarett J.K."/>
            <person name="Geller-Mcgrath D.E."/>
            <person name="Sieber C.M."/>
            <person name="Emerson J.B."/>
            <person name="Anantharaman K."/>
            <person name="Thomas B.C."/>
            <person name="Malmstrom R."/>
            <person name="Stieglmeier M."/>
            <person name="Klingl A."/>
            <person name="Woyke T."/>
            <person name="Ryan C.M."/>
            <person name="Banfield J.F."/>
        </authorList>
    </citation>
    <scope>NUCLEOTIDE SEQUENCE [LARGE SCALE GENOMIC DNA]</scope>
    <source>
        <strain evidence="10">CG10_big_fil_rev_8_21_14_0_10_34_34</strain>
    </source>
</reference>
<dbReference type="SUPFAM" id="SSF102114">
    <property type="entry name" value="Radical SAM enzymes"/>
    <property type="match status" value="1"/>
</dbReference>
<dbReference type="InterPro" id="IPR007197">
    <property type="entry name" value="rSAM"/>
</dbReference>
<evidence type="ECO:0000313" key="11">
    <source>
        <dbReference type="Proteomes" id="UP000230828"/>
    </source>
</evidence>
<keyword evidence="3" id="KW-0949">S-adenosyl-L-methionine</keyword>